<comment type="cofactor">
    <cofactor evidence="1">
        <name>pyridoxal 5'-phosphate</name>
        <dbReference type="ChEBI" id="CHEBI:597326"/>
    </cofactor>
</comment>
<dbReference type="InterPro" id="IPR015421">
    <property type="entry name" value="PyrdxlP-dep_Trfase_major"/>
</dbReference>
<dbReference type="InterPro" id="IPR005308">
    <property type="entry name" value="OKR_de-COase_N"/>
</dbReference>
<protein>
    <submittedName>
        <fullName evidence="4">Ornithine decarboxylase</fullName>
        <ecNumber evidence="4">4.1.1.17</ecNumber>
    </submittedName>
</protein>
<keyword evidence="4" id="KW-0456">Lyase</keyword>
<accession>A0A2X1N9J8</accession>
<evidence type="ECO:0000259" key="3">
    <source>
        <dbReference type="Pfam" id="PF03709"/>
    </source>
</evidence>
<dbReference type="PANTHER" id="PTHR45229:SF1">
    <property type="entry name" value="INDUCIBLE ORNITHINE DECARBOXYLASE"/>
    <property type="match status" value="1"/>
</dbReference>
<organism evidence="4 5">
    <name type="scientific">Escherichia coli</name>
    <dbReference type="NCBI Taxonomy" id="562"/>
    <lineage>
        <taxon>Bacteria</taxon>
        <taxon>Pseudomonadati</taxon>
        <taxon>Pseudomonadota</taxon>
        <taxon>Gammaproteobacteria</taxon>
        <taxon>Enterobacterales</taxon>
        <taxon>Enterobacteriaceae</taxon>
        <taxon>Escherichia</taxon>
    </lineage>
</organism>
<dbReference type="InterPro" id="IPR015424">
    <property type="entry name" value="PyrdxlP-dep_Trfase"/>
</dbReference>
<dbReference type="Pfam" id="PF01276">
    <property type="entry name" value="OKR_DC_1"/>
    <property type="match status" value="1"/>
</dbReference>
<dbReference type="GO" id="GO:0006520">
    <property type="term" value="P:amino acid metabolic process"/>
    <property type="evidence" value="ECO:0007669"/>
    <property type="project" value="InterPro"/>
</dbReference>
<feature type="domain" description="Orn/Lys/Arg decarboxylases family 1 pyridoxal-P attachment site" evidence="2">
    <location>
        <begin position="109"/>
        <end position="168"/>
    </location>
</feature>
<dbReference type="AlphaFoldDB" id="A0A2X1N9J8"/>
<dbReference type="EC" id="4.1.1.17" evidence="4"/>
<reference evidence="4 5" key="1">
    <citation type="submission" date="2018-06" db="EMBL/GenBank/DDBJ databases">
        <authorList>
            <consortium name="Pathogen Informatics"/>
            <person name="Doyle S."/>
        </authorList>
    </citation>
    <scope>NUCLEOTIDE SEQUENCE [LARGE SCALE GENOMIC DNA]</scope>
    <source>
        <strain evidence="4 5">NCTC9073</strain>
    </source>
</reference>
<dbReference type="Gene3D" id="3.40.50.220">
    <property type="match status" value="1"/>
</dbReference>
<feature type="domain" description="Orn/Lys/Arg decarboxylase N-terminal" evidence="3">
    <location>
        <begin position="4"/>
        <end position="103"/>
    </location>
</feature>
<dbReference type="GO" id="GO:0030170">
    <property type="term" value="F:pyridoxal phosphate binding"/>
    <property type="evidence" value="ECO:0007669"/>
    <property type="project" value="TreeGrafter"/>
</dbReference>
<evidence type="ECO:0000259" key="2">
    <source>
        <dbReference type="Pfam" id="PF01276"/>
    </source>
</evidence>
<gene>
    <name evidence="4" type="primary">speF_1</name>
    <name evidence="4" type="ORF">NCTC9073_02593</name>
</gene>
<evidence type="ECO:0000313" key="4">
    <source>
        <dbReference type="EMBL" id="SPX11267.1"/>
    </source>
</evidence>
<dbReference type="GO" id="GO:0005829">
    <property type="term" value="C:cytosol"/>
    <property type="evidence" value="ECO:0007669"/>
    <property type="project" value="TreeGrafter"/>
</dbReference>
<sequence length="187" mass="21062">MSKLKIAVSDSCPDCFTTQQECIYINESRNIDVAAIVLSLNDVTCGKLDEIDATGYGIPVFIATENQERVPAEYLPRISGVFENCESRREFYGRQFRNRCSHYETQLRPPFFRALVDYVNQGNSAFDCPGHQGGEFFRRHPAGNQFVEYFGEALFRADLCNADVAMGRSADSRRRAMHCTATCGKSV</sequence>
<proteinExistence type="predicted"/>
<dbReference type="GO" id="GO:0004586">
    <property type="term" value="F:ornithine decarboxylase activity"/>
    <property type="evidence" value="ECO:0007669"/>
    <property type="project" value="UniProtKB-EC"/>
</dbReference>
<dbReference type="InterPro" id="IPR011006">
    <property type="entry name" value="CheY-like_superfamily"/>
</dbReference>
<dbReference type="SUPFAM" id="SSF53383">
    <property type="entry name" value="PLP-dependent transferases"/>
    <property type="match status" value="1"/>
</dbReference>
<dbReference type="Pfam" id="PF03709">
    <property type="entry name" value="OKR_DC_1_N"/>
    <property type="match status" value="1"/>
</dbReference>
<dbReference type="EMBL" id="UASD01000008">
    <property type="protein sequence ID" value="SPX11267.1"/>
    <property type="molecule type" value="Genomic_DNA"/>
</dbReference>
<dbReference type="Proteomes" id="UP000250780">
    <property type="component" value="Unassembled WGS sequence"/>
</dbReference>
<dbReference type="InterPro" id="IPR000310">
    <property type="entry name" value="Orn/Lys/Arg_deCO2ase_major_dom"/>
</dbReference>
<name>A0A2X1N9J8_ECOLX</name>
<dbReference type="InterPro" id="IPR011193">
    <property type="entry name" value="Orn/lys/arg_de-COase"/>
</dbReference>
<dbReference type="SUPFAM" id="SSF52172">
    <property type="entry name" value="CheY-like"/>
    <property type="match status" value="1"/>
</dbReference>
<dbReference type="Gene3D" id="3.40.640.10">
    <property type="entry name" value="Type I PLP-dependent aspartate aminotransferase-like (Major domain)"/>
    <property type="match status" value="1"/>
</dbReference>
<evidence type="ECO:0000256" key="1">
    <source>
        <dbReference type="ARBA" id="ARBA00001933"/>
    </source>
</evidence>
<dbReference type="PANTHER" id="PTHR45229">
    <property type="entry name" value="CONSTITUTIVE ORNITHINE DECARBOXYLASE"/>
    <property type="match status" value="1"/>
</dbReference>
<dbReference type="InterPro" id="IPR027464">
    <property type="entry name" value="Ornithine_deCO2ase_N"/>
</dbReference>
<evidence type="ECO:0000313" key="5">
    <source>
        <dbReference type="Proteomes" id="UP000250780"/>
    </source>
</evidence>